<organism evidence="1 2">
    <name type="scientific">Haploplasma axanthum</name>
    <name type="common">Acholeplasma axanthum</name>
    <dbReference type="NCBI Taxonomy" id="29552"/>
    <lineage>
        <taxon>Bacteria</taxon>
        <taxon>Bacillati</taxon>
        <taxon>Mycoplasmatota</taxon>
        <taxon>Mollicutes</taxon>
        <taxon>Acholeplasmatales</taxon>
        <taxon>Acholeplasmataceae</taxon>
        <taxon>Haploplasma</taxon>
    </lineage>
</organism>
<evidence type="ECO:0000313" key="1">
    <source>
        <dbReference type="EMBL" id="VEU79911.1"/>
    </source>
</evidence>
<proteinExistence type="predicted"/>
<gene>
    <name evidence="1" type="ORF">NCTC10138_00264</name>
</gene>
<evidence type="ECO:0000313" key="2">
    <source>
        <dbReference type="Proteomes" id="UP000289841"/>
    </source>
</evidence>
<name>A0A449BBT6_HAPAX</name>
<dbReference type="Proteomes" id="UP000289841">
    <property type="component" value="Chromosome"/>
</dbReference>
<reference evidence="1 2" key="1">
    <citation type="submission" date="2019-01" db="EMBL/GenBank/DDBJ databases">
        <authorList>
            <consortium name="Pathogen Informatics"/>
        </authorList>
    </citation>
    <scope>NUCLEOTIDE SEQUENCE [LARGE SCALE GENOMIC DNA]</scope>
    <source>
        <strain evidence="1 2">NCTC10138</strain>
    </source>
</reference>
<keyword evidence="2" id="KW-1185">Reference proteome</keyword>
<accession>A0A449BBT6</accession>
<dbReference type="KEGG" id="aaxa:NCTC10138_00264"/>
<sequence length="75" mass="8939">MLLLIDSKKVYGGDRLTVKSESFFDLKVKKYEDQNDLYKLIPEIIKNIGARRNFFIDDRTINDSKILFRKLFHTI</sequence>
<dbReference type="AlphaFoldDB" id="A0A449BBT6"/>
<protein>
    <submittedName>
        <fullName evidence="1">Uncharacterized protein</fullName>
    </submittedName>
</protein>
<dbReference type="EMBL" id="LR215048">
    <property type="protein sequence ID" value="VEU79911.1"/>
    <property type="molecule type" value="Genomic_DNA"/>
</dbReference>